<dbReference type="PANTHER" id="PTHR43540">
    <property type="entry name" value="PEROXYUREIDOACRYLATE/UREIDOACRYLATE AMIDOHYDROLASE-RELATED"/>
    <property type="match status" value="1"/>
</dbReference>
<keyword evidence="1" id="KW-0378">Hydrolase</keyword>
<dbReference type="PANTHER" id="PTHR43540:SF7">
    <property type="entry name" value="ISOCHORISMATASE FAMILY PROTEIN YECD"/>
    <property type="match status" value="1"/>
</dbReference>
<sequence length="178" mass="19037">MDSVVTNEILARHTALIVVDLMPRVVERDLGPHLGADIVARTSRLVAAFRRAGGAIVLIRAERPGVAEQPPGGEFVPELRPEPGDITVVKRTVGAFYGTGLAEQLRERGVDKVVMTGIATTMGVESTARAAADHGFKVVFAADAMSGLTAQEHEHALTVVLPRFGEVLTTDEVLDRLH</sequence>
<proteinExistence type="predicted"/>
<evidence type="ECO:0000256" key="1">
    <source>
        <dbReference type="ARBA" id="ARBA00022801"/>
    </source>
</evidence>
<organism evidence="3 4">
    <name type="scientific">Dactylosporangium roseum</name>
    <dbReference type="NCBI Taxonomy" id="47989"/>
    <lineage>
        <taxon>Bacteria</taxon>
        <taxon>Bacillati</taxon>
        <taxon>Actinomycetota</taxon>
        <taxon>Actinomycetes</taxon>
        <taxon>Micromonosporales</taxon>
        <taxon>Micromonosporaceae</taxon>
        <taxon>Dactylosporangium</taxon>
    </lineage>
</organism>
<dbReference type="InterPro" id="IPR000868">
    <property type="entry name" value="Isochorismatase-like_dom"/>
</dbReference>
<dbReference type="SUPFAM" id="SSF52499">
    <property type="entry name" value="Isochorismatase-like hydrolases"/>
    <property type="match status" value="1"/>
</dbReference>
<protein>
    <submittedName>
        <fullName evidence="3">Isochorismatase family protein</fullName>
    </submittedName>
</protein>
<accession>A0ABY5ZD71</accession>
<evidence type="ECO:0000313" key="4">
    <source>
        <dbReference type="Proteomes" id="UP001058271"/>
    </source>
</evidence>
<feature type="domain" description="Isochorismatase-like" evidence="2">
    <location>
        <begin position="14"/>
        <end position="172"/>
    </location>
</feature>
<dbReference type="Pfam" id="PF00857">
    <property type="entry name" value="Isochorismatase"/>
    <property type="match status" value="1"/>
</dbReference>
<evidence type="ECO:0000259" key="2">
    <source>
        <dbReference type="Pfam" id="PF00857"/>
    </source>
</evidence>
<gene>
    <name evidence="3" type="ORF">Drose_12270</name>
</gene>
<dbReference type="EMBL" id="CP073721">
    <property type="protein sequence ID" value="UWZ38925.1"/>
    <property type="molecule type" value="Genomic_DNA"/>
</dbReference>
<keyword evidence="4" id="KW-1185">Reference proteome</keyword>
<reference evidence="3" key="1">
    <citation type="submission" date="2021-04" db="EMBL/GenBank/DDBJ databases">
        <title>Biosynthetic gene clusters of Dactylosporangioum roseum.</title>
        <authorList>
            <person name="Hartkoorn R.C."/>
            <person name="Beaudoing E."/>
            <person name="Hot D."/>
            <person name="Moureu S."/>
        </authorList>
    </citation>
    <scope>NUCLEOTIDE SEQUENCE</scope>
    <source>
        <strain evidence="3">NRRL B-16295</strain>
    </source>
</reference>
<dbReference type="Proteomes" id="UP001058271">
    <property type="component" value="Chromosome"/>
</dbReference>
<dbReference type="Gene3D" id="3.40.50.850">
    <property type="entry name" value="Isochorismatase-like"/>
    <property type="match status" value="1"/>
</dbReference>
<evidence type="ECO:0000313" key="3">
    <source>
        <dbReference type="EMBL" id="UWZ38925.1"/>
    </source>
</evidence>
<dbReference type="RefSeq" id="WP_260728316.1">
    <property type="nucleotide sequence ID" value="NZ_BAAABS010000041.1"/>
</dbReference>
<dbReference type="InterPro" id="IPR036380">
    <property type="entry name" value="Isochorismatase-like_sf"/>
</dbReference>
<dbReference type="InterPro" id="IPR050272">
    <property type="entry name" value="Isochorismatase-like_hydrls"/>
</dbReference>
<name>A0ABY5ZD71_9ACTN</name>
<dbReference type="CDD" id="cd00431">
    <property type="entry name" value="cysteine_hydrolases"/>
    <property type="match status" value="1"/>
</dbReference>